<evidence type="ECO:0000256" key="6">
    <source>
        <dbReference type="ARBA" id="ARBA00022989"/>
    </source>
</evidence>
<keyword evidence="6 8" id="KW-1133">Transmembrane helix</keyword>
<keyword evidence="8" id="KW-0997">Cell inner membrane</keyword>
<dbReference type="Pfam" id="PF02652">
    <property type="entry name" value="Lactate_perm"/>
    <property type="match status" value="1"/>
</dbReference>
<dbReference type="PANTHER" id="PTHR30003">
    <property type="entry name" value="L-LACTATE PERMEASE"/>
    <property type="match status" value="1"/>
</dbReference>
<dbReference type="EMBL" id="BMKS01000004">
    <property type="protein sequence ID" value="GGG30726.1"/>
    <property type="molecule type" value="Genomic_DNA"/>
</dbReference>
<feature type="transmembrane region" description="Helical" evidence="8">
    <location>
        <begin position="264"/>
        <end position="284"/>
    </location>
</feature>
<evidence type="ECO:0000256" key="3">
    <source>
        <dbReference type="ARBA" id="ARBA00022448"/>
    </source>
</evidence>
<evidence type="ECO:0000256" key="8">
    <source>
        <dbReference type="RuleBase" id="RU365092"/>
    </source>
</evidence>
<feature type="transmembrane region" description="Helical" evidence="8">
    <location>
        <begin position="180"/>
        <end position="199"/>
    </location>
</feature>
<feature type="transmembrane region" description="Helical" evidence="8">
    <location>
        <begin position="106"/>
        <end position="131"/>
    </location>
</feature>
<dbReference type="GO" id="GO:0005886">
    <property type="term" value="C:plasma membrane"/>
    <property type="evidence" value="ECO:0007669"/>
    <property type="project" value="UniProtKB-SubCell"/>
</dbReference>
<reference evidence="9 10" key="1">
    <citation type="journal article" date="2014" name="Int. J. Syst. Evol. Microbiol.">
        <title>Complete genome sequence of Corynebacterium casei LMG S-19264T (=DSM 44701T), isolated from a smear-ripened cheese.</title>
        <authorList>
            <consortium name="US DOE Joint Genome Institute (JGI-PGF)"/>
            <person name="Walter F."/>
            <person name="Albersmeier A."/>
            <person name="Kalinowski J."/>
            <person name="Ruckert C."/>
        </authorList>
    </citation>
    <scope>NUCLEOTIDE SEQUENCE [LARGE SCALE GENOMIC DNA]</scope>
    <source>
        <strain evidence="9 10">CGMCC 1.16330</strain>
    </source>
</reference>
<comment type="function">
    <text evidence="8">Uptake of L-lactate across the membrane. Can also transport D-lactate and glycolate.</text>
</comment>
<gene>
    <name evidence="9" type="ORF">GCM10010964_18290</name>
</gene>
<evidence type="ECO:0000313" key="9">
    <source>
        <dbReference type="EMBL" id="GGG30726.1"/>
    </source>
</evidence>
<keyword evidence="10" id="KW-1185">Reference proteome</keyword>
<sequence length="472" mass="47053">MPTAVVVLLLQAAPLLLLIGLLASGRAGPVAACLLALALAVPAALVSLPSGAHGALFLAEETLRGAFLAAQPIGVVAGGLLFHAAVAPNAAAPGAAAPSARRVFAATLLAGNFLESVTGFAVGAVFALSALRGMGIGGPVAGAMALLSLSLVPWGGLGPGTALGAALIGLPAQRIAQVAAWPNAAWLLALGPVLWRLCAAARIEVTPREKAAQLGLLGAMAAILLASNHVLPFEVAGILAAGLPLLWTLWRLDPPRGAAAWRRALSAMAPYLALTAALLGARALPAAPALKPWEDLPGFPITHVAVVLWLVSGALLLARPHPAREALEALRRAARPALAMLLYVVLARLLAGSGAAAALAQAAAEALGPLAPYAVPPLGLLSGVVTGSNVGSNAALMPVQAGLGQAAGMPDWLAPGLHNFAGAAGAGMSFGVTALICGLLADGTRPAQLWRLLAPSLLAVVAIGWACVWLLT</sequence>
<keyword evidence="4" id="KW-1003">Cell membrane</keyword>
<keyword evidence="7 8" id="KW-0472">Membrane</keyword>
<keyword evidence="3 8" id="KW-0813">Transport</keyword>
<dbReference type="GO" id="GO:0015295">
    <property type="term" value="F:solute:proton symporter activity"/>
    <property type="evidence" value="ECO:0007669"/>
    <property type="project" value="TreeGrafter"/>
</dbReference>
<dbReference type="InterPro" id="IPR003804">
    <property type="entry name" value="Lactate_perm"/>
</dbReference>
<feature type="transmembrane region" description="Helical" evidence="8">
    <location>
        <begin position="296"/>
        <end position="317"/>
    </location>
</feature>
<feature type="transmembrane region" description="Helical" evidence="8">
    <location>
        <begin position="143"/>
        <end position="168"/>
    </location>
</feature>
<feature type="transmembrane region" description="Helical" evidence="8">
    <location>
        <begin position="235"/>
        <end position="252"/>
    </location>
</feature>
<name>A0A8J2ZAA9_9PROT</name>
<evidence type="ECO:0000256" key="5">
    <source>
        <dbReference type="ARBA" id="ARBA00022692"/>
    </source>
</evidence>
<evidence type="ECO:0000256" key="2">
    <source>
        <dbReference type="ARBA" id="ARBA00010100"/>
    </source>
</evidence>
<dbReference type="GO" id="GO:0015129">
    <property type="term" value="F:lactate transmembrane transporter activity"/>
    <property type="evidence" value="ECO:0007669"/>
    <property type="project" value="UniProtKB-UniRule"/>
</dbReference>
<feature type="transmembrane region" description="Helical" evidence="8">
    <location>
        <begin position="452"/>
        <end position="471"/>
    </location>
</feature>
<dbReference type="AlphaFoldDB" id="A0A8J2ZAA9"/>
<organism evidence="9 10">
    <name type="scientific">Caldovatus sediminis</name>
    <dbReference type="NCBI Taxonomy" id="2041189"/>
    <lineage>
        <taxon>Bacteria</taxon>
        <taxon>Pseudomonadati</taxon>
        <taxon>Pseudomonadota</taxon>
        <taxon>Alphaproteobacteria</taxon>
        <taxon>Acetobacterales</taxon>
        <taxon>Roseomonadaceae</taxon>
        <taxon>Caldovatus</taxon>
    </lineage>
</organism>
<dbReference type="PANTHER" id="PTHR30003:SF0">
    <property type="entry name" value="GLYCOLATE PERMEASE GLCA-RELATED"/>
    <property type="match status" value="1"/>
</dbReference>
<comment type="similarity">
    <text evidence="2 8">Belongs to the lactate permease family.</text>
</comment>
<evidence type="ECO:0000256" key="1">
    <source>
        <dbReference type="ARBA" id="ARBA00004651"/>
    </source>
</evidence>
<feature type="transmembrane region" description="Helical" evidence="8">
    <location>
        <begin position="420"/>
        <end position="440"/>
    </location>
</feature>
<dbReference type="Proteomes" id="UP000597507">
    <property type="component" value="Unassembled WGS sequence"/>
</dbReference>
<evidence type="ECO:0000256" key="4">
    <source>
        <dbReference type="ARBA" id="ARBA00022475"/>
    </source>
</evidence>
<proteinExistence type="inferred from homology"/>
<accession>A0A8J2ZAA9</accession>
<evidence type="ECO:0000256" key="7">
    <source>
        <dbReference type="ARBA" id="ARBA00023136"/>
    </source>
</evidence>
<comment type="subcellular location">
    <subcellularLocation>
        <location evidence="8">Cell inner membrane</location>
        <topology evidence="8">Multi-pass membrane protein</topology>
    </subcellularLocation>
    <subcellularLocation>
        <location evidence="1">Cell membrane</location>
        <topology evidence="1">Multi-pass membrane protein</topology>
    </subcellularLocation>
</comment>
<feature type="transmembrane region" description="Helical" evidence="8">
    <location>
        <begin position="211"/>
        <end position="229"/>
    </location>
</feature>
<protein>
    <recommendedName>
        <fullName evidence="8">L-lactate permease</fullName>
    </recommendedName>
</protein>
<feature type="transmembrane region" description="Helical" evidence="8">
    <location>
        <begin position="66"/>
        <end position="86"/>
    </location>
</feature>
<comment type="caution">
    <text evidence="9">The sequence shown here is derived from an EMBL/GenBank/DDBJ whole genome shotgun (WGS) entry which is preliminary data.</text>
</comment>
<evidence type="ECO:0000313" key="10">
    <source>
        <dbReference type="Proteomes" id="UP000597507"/>
    </source>
</evidence>
<feature type="transmembrane region" description="Helical" evidence="8">
    <location>
        <begin position="338"/>
        <end position="360"/>
    </location>
</feature>
<keyword evidence="5 8" id="KW-0812">Transmembrane</keyword>
<feature type="transmembrane region" description="Helical" evidence="8">
    <location>
        <begin position="37"/>
        <end position="59"/>
    </location>
</feature>